<dbReference type="Pfam" id="PF01426">
    <property type="entry name" value="BAH"/>
    <property type="match status" value="1"/>
</dbReference>
<reference evidence="3" key="1">
    <citation type="journal article" date="2023" name="Science">
        <title>Genome structures resolve the early diversification of teleost fishes.</title>
        <authorList>
            <person name="Parey E."/>
            <person name="Louis A."/>
            <person name="Montfort J."/>
            <person name="Bouchez O."/>
            <person name="Roques C."/>
            <person name="Iampietro C."/>
            <person name="Lluch J."/>
            <person name="Castinel A."/>
            <person name="Donnadieu C."/>
            <person name="Desvignes T."/>
            <person name="Floi Bucao C."/>
            <person name="Jouanno E."/>
            <person name="Wen M."/>
            <person name="Mejri S."/>
            <person name="Dirks R."/>
            <person name="Jansen H."/>
            <person name="Henkel C."/>
            <person name="Chen W.J."/>
            <person name="Zahm M."/>
            <person name="Cabau C."/>
            <person name="Klopp C."/>
            <person name="Thompson A.W."/>
            <person name="Robinson-Rechavi M."/>
            <person name="Braasch I."/>
            <person name="Lecointre G."/>
            <person name="Bobe J."/>
            <person name="Postlethwait J.H."/>
            <person name="Berthelot C."/>
            <person name="Roest Crollius H."/>
            <person name="Guiguen Y."/>
        </authorList>
    </citation>
    <scope>NUCLEOTIDE SEQUENCE</scope>
    <source>
        <strain evidence="3">NC1722</strain>
    </source>
</reference>
<dbReference type="EMBL" id="JAINUG010000145">
    <property type="protein sequence ID" value="KAJ8392525.1"/>
    <property type="molecule type" value="Genomic_DNA"/>
</dbReference>
<dbReference type="Proteomes" id="UP001221898">
    <property type="component" value="Unassembled WGS sequence"/>
</dbReference>
<comment type="caution">
    <text evidence="3">The sequence shown here is derived from an EMBL/GenBank/DDBJ whole genome shotgun (WGS) entry which is preliminary data.</text>
</comment>
<dbReference type="SMART" id="SM00439">
    <property type="entry name" value="BAH"/>
    <property type="match status" value="1"/>
</dbReference>
<name>A0AAD7RYG7_9TELE</name>
<feature type="domain" description="BAH" evidence="2">
    <location>
        <begin position="67"/>
        <end position="189"/>
    </location>
</feature>
<keyword evidence="1" id="KW-1133">Transmembrane helix</keyword>
<evidence type="ECO:0000313" key="4">
    <source>
        <dbReference type="Proteomes" id="UP001221898"/>
    </source>
</evidence>
<proteinExistence type="predicted"/>
<dbReference type="AlphaFoldDB" id="A0AAD7RYG7"/>
<protein>
    <recommendedName>
        <fullName evidence="2">BAH domain-containing protein</fullName>
    </recommendedName>
</protein>
<dbReference type="PROSITE" id="PS51038">
    <property type="entry name" value="BAH"/>
    <property type="match status" value="1"/>
</dbReference>
<dbReference type="CDD" id="cd04719">
    <property type="entry name" value="BAH_Orc1p_animal"/>
    <property type="match status" value="1"/>
</dbReference>
<evidence type="ECO:0000313" key="3">
    <source>
        <dbReference type="EMBL" id="KAJ8392525.1"/>
    </source>
</evidence>
<evidence type="ECO:0000256" key="1">
    <source>
        <dbReference type="SAM" id="Phobius"/>
    </source>
</evidence>
<dbReference type="FunFam" id="2.30.30.490:FF:000010">
    <property type="entry name" value="Origin recognition complex subunit 1"/>
    <property type="match status" value="1"/>
</dbReference>
<sequence>MWNQTLEIYYAQPVIPLILGATMSYFTRLKMRRIYNWAGTPTALDRKLKILYYDALNVYVDRRSEASLIKTGQYILIEGEDDDNPYIAKLLKFFGDGTGKSKRAVVQWYVRFCEVAHNKRKLLGRKPLPQEIFLYQDRSCDNEINAETIIGTVQVIHLPLDADIPQTGNGTFYVKLCWDTKAFKAVGDEQFQEHVVASQPPARHPCLVLCPPPTWRY</sequence>
<dbReference type="Gene3D" id="2.30.30.490">
    <property type="match status" value="1"/>
</dbReference>
<organism evidence="3 4">
    <name type="scientific">Aldrovandia affinis</name>
    <dbReference type="NCBI Taxonomy" id="143900"/>
    <lineage>
        <taxon>Eukaryota</taxon>
        <taxon>Metazoa</taxon>
        <taxon>Chordata</taxon>
        <taxon>Craniata</taxon>
        <taxon>Vertebrata</taxon>
        <taxon>Euteleostomi</taxon>
        <taxon>Actinopterygii</taxon>
        <taxon>Neopterygii</taxon>
        <taxon>Teleostei</taxon>
        <taxon>Notacanthiformes</taxon>
        <taxon>Halosauridae</taxon>
        <taxon>Aldrovandia</taxon>
    </lineage>
</organism>
<gene>
    <name evidence="3" type="ORF">AAFF_G00074030</name>
</gene>
<accession>A0AAD7RYG7</accession>
<feature type="transmembrane region" description="Helical" evidence="1">
    <location>
        <begin position="6"/>
        <end position="26"/>
    </location>
</feature>
<keyword evidence="1" id="KW-0812">Transmembrane</keyword>
<dbReference type="InterPro" id="IPR001025">
    <property type="entry name" value="BAH_dom"/>
</dbReference>
<dbReference type="GO" id="GO:0003682">
    <property type="term" value="F:chromatin binding"/>
    <property type="evidence" value="ECO:0007669"/>
    <property type="project" value="InterPro"/>
</dbReference>
<keyword evidence="1" id="KW-0472">Membrane</keyword>
<dbReference type="InterPro" id="IPR043151">
    <property type="entry name" value="BAH_sf"/>
</dbReference>
<keyword evidence="4" id="KW-1185">Reference proteome</keyword>
<evidence type="ECO:0000259" key="2">
    <source>
        <dbReference type="PROSITE" id="PS51038"/>
    </source>
</evidence>